<evidence type="ECO:0000313" key="2">
    <source>
        <dbReference type="Proteomes" id="UP000245708"/>
    </source>
</evidence>
<dbReference type="AlphaFoldDB" id="A0A316GPQ0"/>
<evidence type="ECO:0000313" key="1">
    <source>
        <dbReference type="EMBL" id="PWK62381.1"/>
    </source>
</evidence>
<protein>
    <submittedName>
        <fullName evidence="1">Broad specificity phosphatase PhoE</fullName>
    </submittedName>
</protein>
<dbReference type="InterPro" id="IPR029033">
    <property type="entry name" value="His_PPase_superfam"/>
</dbReference>
<dbReference type="Gene3D" id="3.40.50.1240">
    <property type="entry name" value="Phosphoglycerate mutase-like"/>
    <property type="match status" value="1"/>
</dbReference>
<dbReference type="SUPFAM" id="SSF53254">
    <property type="entry name" value="Phosphoglycerate mutase-like"/>
    <property type="match status" value="1"/>
</dbReference>
<dbReference type="PANTHER" id="PTHR48100">
    <property type="entry name" value="BROAD-SPECIFICITY PHOSPHATASE YOR283W-RELATED"/>
    <property type="match status" value="1"/>
</dbReference>
<dbReference type="Pfam" id="PF00300">
    <property type="entry name" value="His_Phos_1"/>
    <property type="match status" value="1"/>
</dbReference>
<gene>
    <name evidence="1" type="ORF">C7455_101407</name>
</gene>
<dbReference type="RefSeq" id="WP_109664788.1">
    <property type="nucleotide sequence ID" value="NZ_QGGW01000001.1"/>
</dbReference>
<dbReference type="InterPro" id="IPR013078">
    <property type="entry name" value="His_Pase_superF_clade-1"/>
</dbReference>
<dbReference type="OrthoDB" id="9781415at2"/>
<proteinExistence type="predicted"/>
<dbReference type="InterPro" id="IPR050275">
    <property type="entry name" value="PGM_Phosphatase"/>
</dbReference>
<keyword evidence="2" id="KW-1185">Reference proteome</keyword>
<dbReference type="PANTHER" id="PTHR48100:SF57">
    <property type="entry name" value="PHOSPHOGLYCERATE MUTASE"/>
    <property type="match status" value="1"/>
</dbReference>
<reference evidence="1 2" key="1">
    <citation type="submission" date="2018-05" db="EMBL/GenBank/DDBJ databases">
        <title>Genomic Encyclopedia of Type Strains, Phase IV (KMG-IV): sequencing the most valuable type-strain genomes for metagenomic binning, comparative biology and taxonomic classification.</title>
        <authorList>
            <person name="Goeker M."/>
        </authorList>
    </citation>
    <scope>NUCLEOTIDE SEQUENCE [LARGE SCALE GENOMIC DNA]</scope>
    <source>
        <strain evidence="1 2">DSM 16097</strain>
    </source>
</reference>
<dbReference type="SMART" id="SM00855">
    <property type="entry name" value="PGAM"/>
    <property type="match status" value="1"/>
</dbReference>
<sequence length="191" mass="21489">MPAKRIHFIRHAQSQHNARAALVADETPVRLDPTMRDAALTDLGHAQARAIAPGLRKLTGVEVVVVTPLTRAIQTMRHAFADHPAPRIVLDLHREHQWSFCDIGQPPATLAQAFPELSFGHLPDPWWHVDATEPGPFAIETHAMLDARIEAFRDWLADRPEREIAVVGHGTFLNRLTGHWFDNTSRHVVEM</sequence>
<name>A0A316GPQ0_9RHOB</name>
<accession>A0A316GPQ0</accession>
<comment type="caution">
    <text evidence="1">The sequence shown here is derived from an EMBL/GenBank/DDBJ whole genome shotgun (WGS) entry which is preliminary data.</text>
</comment>
<dbReference type="Proteomes" id="UP000245708">
    <property type="component" value="Unassembled WGS sequence"/>
</dbReference>
<dbReference type="EMBL" id="QGGW01000001">
    <property type="protein sequence ID" value="PWK62381.1"/>
    <property type="molecule type" value="Genomic_DNA"/>
</dbReference>
<dbReference type="CDD" id="cd07067">
    <property type="entry name" value="HP_PGM_like"/>
    <property type="match status" value="1"/>
</dbReference>
<dbReference type="GO" id="GO:0005737">
    <property type="term" value="C:cytoplasm"/>
    <property type="evidence" value="ECO:0007669"/>
    <property type="project" value="TreeGrafter"/>
</dbReference>
<organism evidence="1 2">
    <name type="scientific">Roseicyclus mahoneyensis</name>
    <dbReference type="NCBI Taxonomy" id="164332"/>
    <lineage>
        <taxon>Bacteria</taxon>
        <taxon>Pseudomonadati</taxon>
        <taxon>Pseudomonadota</taxon>
        <taxon>Alphaproteobacteria</taxon>
        <taxon>Rhodobacterales</taxon>
        <taxon>Roseobacteraceae</taxon>
        <taxon>Roseicyclus</taxon>
    </lineage>
</organism>
<dbReference type="GO" id="GO:0016791">
    <property type="term" value="F:phosphatase activity"/>
    <property type="evidence" value="ECO:0007669"/>
    <property type="project" value="TreeGrafter"/>
</dbReference>